<protein>
    <submittedName>
        <fullName evidence="2">Uncharacterized protein</fullName>
    </submittedName>
</protein>
<dbReference type="AlphaFoldDB" id="A0A7R9BQ63"/>
<sequence>MEESSVLWSDEESALFNESTGLNSSSEVIESTPITNRARAPLGGRTREETPDSLNFYTLPYRIATERNLSVADFCCRQRCGLKLISYRDLFPSLGTSPNILWTSAFATPARSDSSAKRFPGLRSNFFKNTTPVTPITAPLKERFVRQRSSLRRVEVCQNLSPLKLGETMENCTSTKNDLSPGDEPTLKGKENMNPSVAVKEWDDFEVGASQEAELAEQLDLLESAFDESSARVECTITKERSNLDGPSPVIERTFSTQIKDFFDCTDSELEKGLLSVAEKAEEEIKSSASFGFKTLAGKSLGPLSQAAVEQAQKLWNTCKEDVVTAPSEEPELKTVGFKTAAGEPLPFSQAVFEKYASEFECDEVGENLPVEVKASVLPSLPVPSPSFNLRTNISLVPKDPKLALAAKLFGDIEGIDELMSGDFESTTSDSSKIKRAGASLSDPFPKDFTPKQNAKKDSSRQSLFESFASECKDLNFGFLKTLSTSSTSAVQRMPSGGMSRSSCTPSAECSSTPRGLFRTTCQIRRADSKISEIVSNVICENVASNSGETTFSEPVKNGTSKAGVPSPEETMSKELDDDFENSMEFLQKLKELEETVVSDSAGASKMYHTKTQTEPVFEPQGSPIAVKRSCFEDSGGLPDLDDVELPVPAECGADESEDFSLITRSPSPVVSSVHRSRCRGSNSPCGRNSFAKSATFFETQTE</sequence>
<feature type="compositionally biased region" description="Basic and acidic residues" evidence="1">
    <location>
        <begin position="445"/>
        <end position="460"/>
    </location>
</feature>
<evidence type="ECO:0000256" key="1">
    <source>
        <dbReference type="SAM" id="MobiDB-lite"/>
    </source>
</evidence>
<proteinExistence type="predicted"/>
<reference evidence="2" key="1">
    <citation type="submission" date="2020-11" db="EMBL/GenBank/DDBJ databases">
        <authorList>
            <person name="Tran Van P."/>
        </authorList>
    </citation>
    <scope>NUCLEOTIDE SEQUENCE</scope>
</reference>
<organism evidence="2">
    <name type="scientific">Notodromas monacha</name>
    <dbReference type="NCBI Taxonomy" id="399045"/>
    <lineage>
        <taxon>Eukaryota</taxon>
        <taxon>Metazoa</taxon>
        <taxon>Ecdysozoa</taxon>
        <taxon>Arthropoda</taxon>
        <taxon>Crustacea</taxon>
        <taxon>Oligostraca</taxon>
        <taxon>Ostracoda</taxon>
        <taxon>Podocopa</taxon>
        <taxon>Podocopida</taxon>
        <taxon>Cypridocopina</taxon>
        <taxon>Cypridoidea</taxon>
        <taxon>Cyprididae</taxon>
        <taxon>Notodromas</taxon>
    </lineage>
</organism>
<dbReference type="EMBL" id="OA883686">
    <property type="protein sequence ID" value="CAD7279468.1"/>
    <property type="molecule type" value="Genomic_DNA"/>
</dbReference>
<evidence type="ECO:0000313" key="3">
    <source>
        <dbReference type="Proteomes" id="UP000678499"/>
    </source>
</evidence>
<feature type="compositionally biased region" description="Polar residues" evidence="1">
    <location>
        <begin position="548"/>
        <end position="561"/>
    </location>
</feature>
<gene>
    <name evidence="2" type="ORF">NMOB1V02_LOCUS7140</name>
</gene>
<feature type="region of interest" description="Disordered" evidence="1">
    <location>
        <begin position="424"/>
        <end position="460"/>
    </location>
</feature>
<feature type="compositionally biased region" description="Polar residues" evidence="1">
    <location>
        <begin position="18"/>
        <end position="35"/>
    </location>
</feature>
<feature type="region of interest" description="Disordered" evidence="1">
    <location>
        <begin position="18"/>
        <end position="49"/>
    </location>
</feature>
<dbReference type="EMBL" id="CAJPEX010001649">
    <property type="protein sequence ID" value="CAG0919620.1"/>
    <property type="molecule type" value="Genomic_DNA"/>
</dbReference>
<feature type="region of interest" description="Disordered" evidence="1">
    <location>
        <begin position="548"/>
        <end position="571"/>
    </location>
</feature>
<dbReference type="Proteomes" id="UP000678499">
    <property type="component" value="Unassembled WGS sequence"/>
</dbReference>
<feature type="compositionally biased region" description="Polar residues" evidence="1">
    <location>
        <begin position="499"/>
        <end position="510"/>
    </location>
</feature>
<feature type="region of interest" description="Disordered" evidence="1">
    <location>
        <begin position="171"/>
        <end position="191"/>
    </location>
</feature>
<evidence type="ECO:0000313" key="2">
    <source>
        <dbReference type="EMBL" id="CAD7279468.1"/>
    </source>
</evidence>
<name>A0A7R9BQ63_9CRUS</name>
<accession>A0A7R9BQ63</accession>
<feature type="region of interest" description="Disordered" evidence="1">
    <location>
        <begin position="490"/>
        <end position="510"/>
    </location>
</feature>
<keyword evidence="3" id="KW-1185">Reference proteome</keyword>